<dbReference type="RefSeq" id="WP_394845154.1">
    <property type="nucleotide sequence ID" value="NZ_CP089982.1"/>
</dbReference>
<reference evidence="1 2" key="1">
    <citation type="submission" date="2021-12" db="EMBL/GenBank/DDBJ databases">
        <title>Discovery of the Pendulisporaceae a myxobacterial family with distinct sporulation behavior and unique specialized metabolism.</title>
        <authorList>
            <person name="Garcia R."/>
            <person name="Popoff A."/>
            <person name="Bader C.D."/>
            <person name="Loehr J."/>
            <person name="Walesch S."/>
            <person name="Walt C."/>
            <person name="Boldt J."/>
            <person name="Bunk B."/>
            <person name="Haeckl F.J.F.P.J."/>
            <person name="Gunesch A.P."/>
            <person name="Birkelbach J."/>
            <person name="Nuebel U."/>
            <person name="Pietschmann T."/>
            <person name="Bach T."/>
            <person name="Mueller R."/>
        </authorList>
    </citation>
    <scope>NUCLEOTIDE SEQUENCE [LARGE SCALE GENOMIC DNA]</scope>
    <source>
        <strain evidence="1 2">MSr12523</strain>
    </source>
</reference>
<organism evidence="1 2">
    <name type="scientific">Pendulispora brunnea</name>
    <dbReference type="NCBI Taxonomy" id="2905690"/>
    <lineage>
        <taxon>Bacteria</taxon>
        <taxon>Pseudomonadati</taxon>
        <taxon>Myxococcota</taxon>
        <taxon>Myxococcia</taxon>
        <taxon>Myxococcales</taxon>
        <taxon>Sorangiineae</taxon>
        <taxon>Pendulisporaceae</taxon>
        <taxon>Pendulispora</taxon>
    </lineage>
</organism>
<proteinExistence type="predicted"/>
<evidence type="ECO:0000313" key="2">
    <source>
        <dbReference type="Proteomes" id="UP001379533"/>
    </source>
</evidence>
<dbReference type="EMBL" id="CP089982">
    <property type="protein sequence ID" value="WXA94545.1"/>
    <property type="molecule type" value="Genomic_DNA"/>
</dbReference>
<dbReference type="Proteomes" id="UP001379533">
    <property type="component" value="Chromosome"/>
</dbReference>
<keyword evidence="2" id="KW-1185">Reference proteome</keyword>
<name>A0ABZ2K782_9BACT</name>
<sequence length="63" mass="7105">MKTATTPVAGGEHVRLPGLYQRWELEQVLEAGVEFLFEEAGNASDGTPLFIVYRREHTTNEEL</sequence>
<accession>A0ABZ2K782</accession>
<protein>
    <submittedName>
        <fullName evidence="1">Uncharacterized protein</fullName>
    </submittedName>
</protein>
<evidence type="ECO:0000313" key="1">
    <source>
        <dbReference type="EMBL" id="WXA94545.1"/>
    </source>
</evidence>
<gene>
    <name evidence="1" type="ORF">LZC95_50030</name>
</gene>